<dbReference type="Pfam" id="PF00702">
    <property type="entry name" value="Hydrolase"/>
    <property type="match status" value="1"/>
</dbReference>
<gene>
    <name evidence="1" type="ORF">Alo02nite_21350</name>
    <name evidence="2" type="ORF">BJ964_001358</name>
</gene>
<dbReference type="PRINTS" id="PR00413">
    <property type="entry name" value="HADHALOGNASE"/>
</dbReference>
<dbReference type="Proteomes" id="UP000590511">
    <property type="component" value="Unassembled WGS sequence"/>
</dbReference>
<dbReference type="GO" id="GO:0008967">
    <property type="term" value="F:phosphoglycolate phosphatase activity"/>
    <property type="evidence" value="ECO:0007669"/>
    <property type="project" value="TreeGrafter"/>
</dbReference>
<dbReference type="Proteomes" id="UP000631312">
    <property type="component" value="Unassembled WGS sequence"/>
</dbReference>
<dbReference type="GO" id="GO:0006281">
    <property type="term" value="P:DNA repair"/>
    <property type="evidence" value="ECO:0007669"/>
    <property type="project" value="TreeGrafter"/>
</dbReference>
<dbReference type="InterPro" id="IPR023214">
    <property type="entry name" value="HAD_sf"/>
</dbReference>
<dbReference type="PANTHER" id="PTHR43434">
    <property type="entry name" value="PHOSPHOGLYCOLATE PHOSPHATASE"/>
    <property type="match status" value="1"/>
</dbReference>
<dbReference type="AlphaFoldDB" id="A0A7W7MEF2"/>
<dbReference type="EMBL" id="BOMP01000032">
    <property type="protein sequence ID" value="GIE39237.1"/>
    <property type="molecule type" value="Genomic_DNA"/>
</dbReference>
<organism evidence="2 3">
    <name type="scientific">Actinoplanes lobatus</name>
    <dbReference type="NCBI Taxonomy" id="113568"/>
    <lineage>
        <taxon>Bacteria</taxon>
        <taxon>Bacillati</taxon>
        <taxon>Actinomycetota</taxon>
        <taxon>Actinomycetes</taxon>
        <taxon>Micromonosporales</taxon>
        <taxon>Micromonosporaceae</taxon>
        <taxon>Actinoplanes</taxon>
    </lineage>
</organism>
<keyword evidence="2" id="KW-0378">Hydrolase</keyword>
<protein>
    <submittedName>
        <fullName evidence="1 2">Hydrolase</fullName>
    </submittedName>
</protein>
<sequence>MRAVIFDFFGTLTDPAAEALRPGTFAETAAALGVPAEAFRAAMVASFPERIVGALGGTRETLRAMAHRCGAEPDHERLDRAVATHHAGAERVRTPRGGALAVLDHLRARDFRLGLLSDCASELSEAWPETVYADRIDVPVFSWREGRRKPDPRLYAVAAERLGVPAEECWFVGDGGGREHDGARRAGMRPVLVTNAGYPGASGTRVDPDTYLPEHRIDELDELIRLLGTACDNG</sequence>
<dbReference type="GO" id="GO:0005829">
    <property type="term" value="C:cytosol"/>
    <property type="evidence" value="ECO:0007669"/>
    <property type="project" value="TreeGrafter"/>
</dbReference>
<dbReference type="SFLD" id="SFLDS00003">
    <property type="entry name" value="Haloacid_Dehalogenase"/>
    <property type="match status" value="1"/>
</dbReference>
<name>A0A7W7MEF2_9ACTN</name>
<dbReference type="InterPro" id="IPR036412">
    <property type="entry name" value="HAD-like_sf"/>
</dbReference>
<dbReference type="EMBL" id="JACHNC010000001">
    <property type="protein sequence ID" value="MBB4747197.1"/>
    <property type="molecule type" value="Genomic_DNA"/>
</dbReference>
<evidence type="ECO:0000313" key="1">
    <source>
        <dbReference type="EMBL" id="GIE39237.1"/>
    </source>
</evidence>
<evidence type="ECO:0000313" key="2">
    <source>
        <dbReference type="EMBL" id="MBB4747197.1"/>
    </source>
</evidence>
<dbReference type="Gene3D" id="3.40.50.1000">
    <property type="entry name" value="HAD superfamily/HAD-like"/>
    <property type="match status" value="1"/>
</dbReference>
<dbReference type="RefSeq" id="WP_188119881.1">
    <property type="nucleotide sequence ID" value="NZ_BOMP01000032.1"/>
</dbReference>
<dbReference type="SFLD" id="SFLDG01129">
    <property type="entry name" value="C1.5:_HAD__Beta-PGM__Phosphata"/>
    <property type="match status" value="1"/>
</dbReference>
<reference evidence="2 3" key="1">
    <citation type="submission" date="2020-08" db="EMBL/GenBank/DDBJ databases">
        <title>Sequencing the genomes of 1000 actinobacteria strains.</title>
        <authorList>
            <person name="Klenk H.-P."/>
        </authorList>
    </citation>
    <scope>NUCLEOTIDE SEQUENCE [LARGE SCALE GENOMIC DNA]</scope>
    <source>
        <strain evidence="2 3">DSM 43150</strain>
    </source>
</reference>
<dbReference type="InterPro" id="IPR006439">
    <property type="entry name" value="HAD-SF_hydro_IA"/>
</dbReference>
<comment type="caution">
    <text evidence="2">The sequence shown here is derived from an EMBL/GenBank/DDBJ whole genome shotgun (WGS) entry which is preliminary data.</text>
</comment>
<accession>A0A7W7MEF2</accession>
<proteinExistence type="predicted"/>
<dbReference type="PANTHER" id="PTHR43434:SF1">
    <property type="entry name" value="PHOSPHOGLYCOLATE PHOSPHATASE"/>
    <property type="match status" value="1"/>
</dbReference>
<keyword evidence="4" id="KW-1185">Reference proteome</keyword>
<evidence type="ECO:0000313" key="4">
    <source>
        <dbReference type="Proteomes" id="UP000631312"/>
    </source>
</evidence>
<evidence type="ECO:0000313" key="3">
    <source>
        <dbReference type="Proteomes" id="UP000590511"/>
    </source>
</evidence>
<dbReference type="SUPFAM" id="SSF56784">
    <property type="entry name" value="HAD-like"/>
    <property type="match status" value="1"/>
</dbReference>
<dbReference type="InterPro" id="IPR050155">
    <property type="entry name" value="HAD-like_hydrolase_sf"/>
</dbReference>
<reference evidence="1 4" key="2">
    <citation type="submission" date="2021-01" db="EMBL/GenBank/DDBJ databases">
        <title>Whole genome shotgun sequence of Actinoplanes lobatus NBRC 12513.</title>
        <authorList>
            <person name="Komaki H."/>
            <person name="Tamura T."/>
        </authorList>
    </citation>
    <scope>NUCLEOTIDE SEQUENCE [LARGE SCALE GENOMIC DNA]</scope>
    <source>
        <strain evidence="1 4">NBRC 12513</strain>
    </source>
</reference>